<dbReference type="SUPFAM" id="SSF51126">
    <property type="entry name" value="Pectin lyase-like"/>
    <property type="match status" value="1"/>
</dbReference>
<dbReference type="Proteomes" id="UP000253099">
    <property type="component" value="Unassembled WGS sequence"/>
</dbReference>
<dbReference type="InterPro" id="IPR011050">
    <property type="entry name" value="Pectin_lyase_fold/virulence"/>
</dbReference>
<accession>A0A366MDI5</accession>
<proteinExistence type="predicted"/>
<reference evidence="1 2" key="1">
    <citation type="submission" date="2018-06" db="EMBL/GenBank/DDBJ databases">
        <title>Genomic insight into two independent archaeal endosymbiosis events.</title>
        <authorList>
            <person name="Lind A.E."/>
            <person name="Lewis W.H."/>
            <person name="Spang A."/>
            <person name="Guy L."/>
            <person name="Embley M.T."/>
            <person name="Ettema T.J.G."/>
        </authorList>
    </citation>
    <scope>NUCLEOTIDE SEQUENCE [LARGE SCALE GENOMIC DNA]</scope>
    <source>
        <strain evidence="1">NOE</strain>
    </source>
</reference>
<dbReference type="EMBL" id="NIZT01000008">
    <property type="protein sequence ID" value="RBQ24245.1"/>
    <property type="molecule type" value="Genomic_DNA"/>
</dbReference>
<gene>
    <name evidence="1" type="ORF">ALNOE001_03620</name>
</gene>
<comment type="caution">
    <text evidence="1">The sequence shown here is derived from an EMBL/GenBank/DDBJ whole genome shotgun (WGS) entry which is preliminary data.</text>
</comment>
<evidence type="ECO:0000313" key="2">
    <source>
        <dbReference type="Proteomes" id="UP000253099"/>
    </source>
</evidence>
<dbReference type="AlphaFoldDB" id="A0A366MDI5"/>
<evidence type="ECO:0000313" key="1">
    <source>
        <dbReference type="EMBL" id="RBQ24245.1"/>
    </source>
</evidence>
<protein>
    <recommendedName>
        <fullName evidence="3">Right handed beta helix domain-containing protein</fullName>
    </recommendedName>
</protein>
<organism evidence="1 2">
    <name type="scientific">Candidatus Methanobinarius endosymbioticus</name>
    <dbReference type="NCBI Taxonomy" id="2006182"/>
    <lineage>
        <taxon>Archaea</taxon>
        <taxon>Methanobacteriati</taxon>
        <taxon>Methanobacteriota</taxon>
        <taxon>Methanomada group</taxon>
        <taxon>Methanobacteria</taxon>
        <taxon>Methanobacteriales</taxon>
        <taxon>Methanobacteriaceae</taxon>
        <taxon>Candidatus Methanobinarius</taxon>
    </lineage>
</organism>
<name>A0A366MDI5_9EURY</name>
<keyword evidence="2" id="KW-1185">Reference proteome</keyword>
<sequence>MVSGTRTALYINSLTENINISGLRISNYSQGIRAMNTGDLNLSNLSINNTSAAGIYATIMVH</sequence>
<evidence type="ECO:0008006" key="3">
    <source>
        <dbReference type="Google" id="ProtNLM"/>
    </source>
</evidence>